<evidence type="ECO:0000256" key="1">
    <source>
        <dbReference type="ARBA" id="ARBA00004496"/>
    </source>
</evidence>
<dbReference type="GO" id="GO:0005737">
    <property type="term" value="C:cytoplasm"/>
    <property type="evidence" value="ECO:0007669"/>
    <property type="project" value="UniProtKB-SubCell"/>
</dbReference>
<proteinExistence type="inferred from homology"/>
<reference evidence="13 14" key="1">
    <citation type="submission" date="2019-11" db="EMBL/GenBank/DDBJ databases">
        <authorList>
            <person name="He Y."/>
        </authorList>
    </citation>
    <scope>NUCLEOTIDE SEQUENCE [LARGE SCALE GENOMIC DNA]</scope>
    <source>
        <strain evidence="13 14">SCSIO 58843</strain>
    </source>
</reference>
<dbReference type="GO" id="GO:0051539">
    <property type="term" value="F:4 iron, 4 sulfur cluster binding"/>
    <property type="evidence" value="ECO:0007669"/>
    <property type="project" value="UniProtKB-UniRule"/>
</dbReference>
<dbReference type="GO" id="GO:0045454">
    <property type="term" value="P:cell redox homeostasis"/>
    <property type="evidence" value="ECO:0007669"/>
    <property type="project" value="TreeGrafter"/>
</dbReference>
<evidence type="ECO:0000259" key="12">
    <source>
        <dbReference type="PROSITE" id="PS51674"/>
    </source>
</evidence>
<organism evidence="13 14">
    <name type="scientific">Actinomarinicola tropica</name>
    <dbReference type="NCBI Taxonomy" id="2789776"/>
    <lineage>
        <taxon>Bacteria</taxon>
        <taxon>Bacillati</taxon>
        <taxon>Actinomycetota</taxon>
        <taxon>Acidimicrobiia</taxon>
        <taxon>Acidimicrobiales</taxon>
        <taxon>Iamiaceae</taxon>
        <taxon>Actinomarinicola</taxon>
    </lineage>
</organism>
<keyword evidence="6 11" id="KW-0411">Iron-sulfur</keyword>
<feature type="binding site" evidence="11">
    <location>
        <position position="45"/>
    </location>
    <ligand>
        <name>[4Fe-4S] cluster</name>
        <dbReference type="ChEBI" id="CHEBI:49883"/>
    </ligand>
</feature>
<evidence type="ECO:0000256" key="11">
    <source>
        <dbReference type="HAMAP-Rule" id="MF_01479"/>
    </source>
</evidence>
<comment type="PTM">
    <text evidence="11">The Fe-S cluster can be nitrosylated by nitric oxide (NO).</text>
</comment>
<gene>
    <name evidence="11" type="primary">whiB</name>
    <name evidence="13" type="ORF">GH723_11050</name>
</gene>
<comment type="similarity">
    <text evidence="2 11">Belongs to the WhiB family.</text>
</comment>
<evidence type="ECO:0000256" key="2">
    <source>
        <dbReference type="ARBA" id="ARBA00006597"/>
    </source>
</evidence>
<dbReference type="Pfam" id="PF02467">
    <property type="entry name" value="Whib"/>
    <property type="match status" value="1"/>
</dbReference>
<keyword evidence="4 11" id="KW-0479">Metal-binding</keyword>
<feature type="domain" description="4Fe-4S Wbl-type" evidence="12">
    <location>
        <begin position="10"/>
        <end position="69"/>
    </location>
</feature>
<dbReference type="GO" id="GO:0035731">
    <property type="term" value="F:dinitrosyl-iron complex binding"/>
    <property type="evidence" value="ECO:0007669"/>
    <property type="project" value="UniProtKB-UniRule"/>
</dbReference>
<feature type="binding site" evidence="11">
    <location>
        <position position="39"/>
    </location>
    <ligand>
        <name>[4Fe-4S] cluster</name>
        <dbReference type="ChEBI" id="CHEBI:49883"/>
    </ligand>
</feature>
<dbReference type="GO" id="GO:0047134">
    <property type="term" value="F:protein-disulfide reductase [NAD(P)H] activity"/>
    <property type="evidence" value="ECO:0007669"/>
    <property type="project" value="TreeGrafter"/>
</dbReference>
<keyword evidence="11" id="KW-0963">Cytoplasm</keyword>
<feature type="binding site" evidence="11">
    <location>
        <position position="11"/>
    </location>
    <ligand>
        <name>[4Fe-4S] cluster</name>
        <dbReference type="ChEBI" id="CHEBI:49883"/>
    </ligand>
</feature>
<keyword evidence="14" id="KW-1185">Reference proteome</keyword>
<dbReference type="GO" id="GO:0045892">
    <property type="term" value="P:negative regulation of DNA-templated transcription"/>
    <property type="evidence" value="ECO:0007669"/>
    <property type="project" value="TreeGrafter"/>
</dbReference>
<dbReference type="HAMAP" id="MF_01479">
    <property type="entry name" value="WhiB"/>
    <property type="match status" value="1"/>
</dbReference>
<comment type="PTM">
    <text evidence="11">Upon Fe-S cluster removal intramolecular disulfide bonds are formed.</text>
</comment>
<dbReference type="RefSeq" id="WP_153759696.1">
    <property type="nucleotide sequence ID" value="NZ_CP045851.1"/>
</dbReference>
<dbReference type="KEGG" id="atq:GH723_11050"/>
<dbReference type="InterPro" id="IPR034768">
    <property type="entry name" value="4FE4S_WBL"/>
</dbReference>
<evidence type="ECO:0000256" key="9">
    <source>
        <dbReference type="ARBA" id="ARBA00023157"/>
    </source>
</evidence>
<dbReference type="Proteomes" id="UP000334019">
    <property type="component" value="Chromosome"/>
</dbReference>
<dbReference type="InterPro" id="IPR003482">
    <property type="entry name" value="Whib"/>
</dbReference>
<dbReference type="PANTHER" id="PTHR38839">
    <property type="entry name" value="TRANSCRIPTIONAL REGULATOR WHID-RELATED"/>
    <property type="match status" value="1"/>
</dbReference>
<dbReference type="EMBL" id="CP045851">
    <property type="protein sequence ID" value="QGG95589.1"/>
    <property type="molecule type" value="Genomic_DNA"/>
</dbReference>
<dbReference type="AlphaFoldDB" id="A0A5Q2RFI4"/>
<keyword evidence="3 11" id="KW-0004">4Fe-4S</keyword>
<evidence type="ECO:0000256" key="8">
    <source>
        <dbReference type="ARBA" id="ARBA00023125"/>
    </source>
</evidence>
<comment type="cofactor">
    <cofactor evidence="11">
        <name>[4Fe-4S] cluster</name>
        <dbReference type="ChEBI" id="CHEBI:49883"/>
    </cofactor>
    <text evidence="11">Binds 1 [4Fe-4S] cluster per subunit. Following nitrosylation of the [4Fe-4S] cluster binds 1 [4Fe-8(NO)] cluster per subunit.</text>
</comment>
<comment type="function">
    <text evidence="11">Acts as a transcriptional regulator. Probably redox-responsive. The apo- but not holo-form probably binds DNA.</text>
</comment>
<dbReference type="PROSITE" id="PS51674">
    <property type="entry name" value="4FE4S_WBL"/>
    <property type="match status" value="1"/>
</dbReference>
<keyword evidence="10 11" id="KW-0804">Transcription</keyword>
<evidence type="ECO:0000256" key="5">
    <source>
        <dbReference type="ARBA" id="ARBA00023004"/>
    </source>
</evidence>
<dbReference type="GO" id="GO:0046872">
    <property type="term" value="F:metal ion binding"/>
    <property type="evidence" value="ECO:0007669"/>
    <property type="project" value="UniProtKB-KW"/>
</dbReference>
<keyword evidence="5 11" id="KW-0408">Iron</keyword>
<evidence type="ECO:0000313" key="13">
    <source>
        <dbReference type="EMBL" id="QGG95589.1"/>
    </source>
</evidence>
<evidence type="ECO:0000256" key="4">
    <source>
        <dbReference type="ARBA" id="ARBA00022723"/>
    </source>
</evidence>
<evidence type="ECO:0000256" key="3">
    <source>
        <dbReference type="ARBA" id="ARBA00022485"/>
    </source>
</evidence>
<evidence type="ECO:0000256" key="10">
    <source>
        <dbReference type="ARBA" id="ARBA00023163"/>
    </source>
</evidence>
<keyword evidence="8 11" id="KW-0238">DNA-binding</keyword>
<protein>
    <recommendedName>
        <fullName evidence="11">Transcriptional regulator WhiB</fullName>
    </recommendedName>
</protein>
<dbReference type="GO" id="GO:0003677">
    <property type="term" value="F:DNA binding"/>
    <property type="evidence" value="ECO:0007669"/>
    <property type="project" value="UniProtKB-UniRule"/>
</dbReference>
<accession>A0A5Q2RFI4</accession>
<keyword evidence="7 11" id="KW-0805">Transcription regulation</keyword>
<evidence type="ECO:0000256" key="6">
    <source>
        <dbReference type="ARBA" id="ARBA00023014"/>
    </source>
</evidence>
<evidence type="ECO:0000313" key="14">
    <source>
        <dbReference type="Proteomes" id="UP000334019"/>
    </source>
</evidence>
<sequence length="78" mass="8958">MSQSWRLQAACRGLDPSIFYPSSDAEEDAEPAKAVCEQCPIRQACLEHALTRREKDGIWGGATEKERRRIIRQRRRTA</sequence>
<comment type="subcellular location">
    <subcellularLocation>
        <location evidence="1 11">Cytoplasm</location>
    </subcellularLocation>
</comment>
<evidence type="ECO:0000256" key="7">
    <source>
        <dbReference type="ARBA" id="ARBA00023015"/>
    </source>
</evidence>
<name>A0A5Q2RFI4_9ACTN</name>
<keyword evidence="9 11" id="KW-1015">Disulfide bond</keyword>
<feature type="binding site" evidence="11">
    <location>
        <position position="36"/>
    </location>
    <ligand>
        <name>[4Fe-4S] cluster</name>
        <dbReference type="ChEBI" id="CHEBI:49883"/>
    </ligand>
</feature>